<organism evidence="1 2">
    <name type="scientific">Pseudomonas fluorescens</name>
    <dbReference type="NCBI Taxonomy" id="294"/>
    <lineage>
        <taxon>Bacteria</taxon>
        <taxon>Pseudomonadati</taxon>
        <taxon>Pseudomonadota</taxon>
        <taxon>Gammaproteobacteria</taxon>
        <taxon>Pseudomonadales</taxon>
        <taxon>Pseudomonadaceae</taxon>
        <taxon>Pseudomonas</taxon>
    </lineage>
</organism>
<evidence type="ECO:0000313" key="1">
    <source>
        <dbReference type="EMBL" id="VVN66278.1"/>
    </source>
</evidence>
<protein>
    <recommendedName>
        <fullName evidence="3">DUF3077 domain-containing protein</fullName>
    </recommendedName>
</protein>
<evidence type="ECO:0008006" key="3">
    <source>
        <dbReference type="Google" id="ProtNLM"/>
    </source>
</evidence>
<accession>A0A5E6ZIY5</accession>
<dbReference type="EMBL" id="CABVHY010000001">
    <property type="protein sequence ID" value="VVN66278.1"/>
    <property type="molecule type" value="Genomic_DNA"/>
</dbReference>
<proteinExistence type="predicted"/>
<name>A0A5E6ZIY5_PSEFL</name>
<sequence length="90" mass="9860">MKYLSLNLHESENSVLYFDSEASNSDLLACATQRFRAARDLLSGLTCVATTNTDARDLLAVTEATAILLQDGCSVLTEMERRGWSEGRTA</sequence>
<dbReference type="Proteomes" id="UP000379480">
    <property type="component" value="Unassembled WGS sequence"/>
</dbReference>
<dbReference type="OrthoDB" id="6900263at2"/>
<reference evidence="1 2" key="1">
    <citation type="submission" date="2019-09" db="EMBL/GenBank/DDBJ databases">
        <authorList>
            <person name="Chandra G."/>
            <person name="Truman W A."/>
        </authorList>
    </citation>
    <scope>NUCLEOTIDE SEQUENCE [LARGE SCALE GENOMIC DNA]</scope>
    <source>
        <strain evidence="1">PS723</strain>
    </source>
</reference>
<dbReference type="RefSeq" id="WP_150801757.1">
    <property type="nucleotide sequence ID" value="NZ_CABVHY010000001.1"/>
</dbReference>
<dbReference type="AlphaFoldDB" id="A0A5E6ZIY5"/>
<evidence type="ECO:0000313" key="2">
    <source>
        <dbReference type="Proteomes" id="UP000379480"/>
    </source>
</evidence>
<gene>
    <name evidence="1" type="ORF">PS723_00115</name>
</gene>